<gene>
    <name evidence="1" type="ORF">AWN90_09215</name>
</gene>
<comment type="caution">
    <text evidence="1">The sequence shown here is derived from an EMBL/GenBank/DDBJ whole genome shotgun (WGS) entry which is preliminary data.</text>
</comment>
<organism evidence="1 2">
    <name type="scientific">Nocardia terpenica</name>
    <dbReference type="NCBI Taxonomy" id="455432"/>
    <lineage>
        <taxon>Bacteria</taxon>
        <taxon>Bacillati</taxon>
        <taxon>Actinomycetota</taxon>
        <taxon>Actinomycetes</taxon>
        <taxon>Mycobacteriales</taxon>
        <taxon>Nocardiaceae</taxon>
        <taxon>Nocardia</taxon>
    </lineage>
</organism>
<dbReference type="EMBL" id="LWGR01000021">
    <property type="protein sequence ID" value="KZM68110.1"/>
    <property type="molecule type" value="Genomic_DNA"/>
</dbReference>
<keyword evidence="2" id="KW-1185">Reference proteome</keyword>
<proteinExistence type="predicted"/>
<reference evidence="1 2" key="1">
    <citation type="submission" date="2016-04" db="EMBL/GenBank/DDBJ databases">
        <authorList>
            <person name="Evans L.H."/>
            <person name="Alamgir A."/>
            <person name="Owens N."/>
            <person name="Weber N.D."/>
            <person name="Virtaneva K."/>
            <person name="Barbian K."/>
            <person name="Babar A."/>
            <person name="Rosenke K."/>
        </authorList>
    </citation>
    <scope>NUCLEOTIDE SEQUENCE [LARGE SCALE GENOMIC DNA]</scope>
    <source>
        <strain evidence="1 2">IFM 0406</strain>
    </source>
</reference>
<name>A0A164H101_9NOCA</name>
<protein>
    <submittedName>
        <fullName evidence="1">Uncharacterized protein</fullName>
    </submittedName>
</protein>
<dbReference type="Proteomes" id="UP000076512">
    <property type="component" value="Unassembled WGS sequence"/>
</dbReference>
<dbReference type="AlphaFoldDB" id="A0A164H101"/>
<evidence type="ECO:0000313" key="1">
    <source>
        <dbReference type="EMBL" id="KZM68110.1"/>
    </source>
</evidence>
<accession>A0A164H101</accession>
<dbReference type="STRING" id="455432.AWN90_09215"/>
<sequence>MISSLSIDLIDHLPAREIAVRLGVPRHPDLVVNAASTDSYWLHLRTSDGEAVTWESTWTAADLDGETIVQTANGTFADLVARMTDILGRADRLRIPAQPVHLEISRWALHYQLTNDIQARKAVAS</sequence>
<evidence type="ECO:0000313" key="2">
    <source>
        <dbReference type="Proteomes" id="UP000076512"/>
    </source>
</evidence>